<dbReference type="InterPro" id="IPR008969">
    <property type="entry name" value="CarboxyPept-like_regulatory"/>
</dbReference>
<sequence>MKQSSKWLRAFNVFLSSILALLGYTSCGESSVEYGTPYAKYEIKGKVTDKENKNAVSGARVIVKALNRDLRPLSSYFTDTVYTDKEGNYIYQNEDAMSENYQVVCEDPSNTYQSDSTRIKMEPEGGEGWYQGSDSRTVDFELDKKKP</sequence>
<accession>A0A413SYN9</accession>
<keyword evidence="2" id="KW-0732">Signal</keyword>
<organism evidence="3 4">
    <name type="scientific">Phocaeicola coprophilus</name>
    <dbReference type="NCBI Taxonomy" id="387090"/>
    <lineage>
        <taxon>Bacteria</taxon>
        <taxon>Pseudomonadati</taxon>
        <taxon>Bacteroidota</taxon>
        <taxon>Bacteroidia</taxon>
        <taxon>Bacteroidales</taxon>
        <taxon>Bacteroidaceae</taxon>
        <taxon>Phocaeicola</taxon>
    </lineage>
</organism>
<protein>
    <recommendedName>
        <fullName evidence="5">Carboxypeptidase regulatory-like domain-containing protein</fullName>
    </recommendedName>
</protein>
<feature type="signal peptide" evidence="2">
    <location>
        <begin position="1"/>
        <end position="22"/>
    </location>
</feature>
<evidence type="ECO:0008006" key="5">
    <source>
        <dbReference type="Google" id="ProtNLM"/>
    </source>
</evidence>
<dbReference type="Proteomes" id="UP000283855">
    <property type="component" value="Unassembled WGS sequence"/>
</dbReference>
<dbReference type="InterPro" id="IPR026403">
    <property type="entry name" value="Lipo_with_rSAM"/>
</dbReference>
<evidence type="ECO:0000313" key="3">
    <source>
        <dbReference type="EMBL" id="RHA74839.1"/>
    </source>
</evidence>
<dbReference type="NCBIfam" id="TIGR04134">
    <property type="entry name" value="lipo_with_rSAM"/>
    <property type="match status" value="1"/>
</dbReference>
<dbReference type="EMBL" id="QSFT01000020">
    <property type="protein sequence ID" value="RHA74839.1"/>
    <property type="molecule type" value="Genomic_DNA"/>
</dbReference>
<dbReference type="SUPFAM" id="SSF49464">
    <property type="entry name" value="Carboxypeptidase regulatory domain-like"/>
    <property type="match status" value="1"/>
</dbReference>
<feature type="region of interest" description="Disordered" evidence="1">
    <location>
        <begin position="109"/>
        <end position="147"/>
    </location>
</feature>
<dbReference type="Gene3D" id="2.60.40.1120">
    <property type="entry name" value="Carboxypeptidase-like, regulatory domain"/>
    <property type="match status" value="1"/>
</dbReference>
<dbReference type="RefSeq" id="WP_022276801.1">
    <property type="nucleotide sequence ID" value="NZ_CABJGD010000020.1"/>
</dbReference>
<dbReference type="AlphaFoldDB" id="A0A413SYN9"/>
<evidence type="ECO:0000313" key="4">
    <source>
        <dbReference type="Proteomes" id="UP000283855"/>
    </source>
</evidence>
<name>A0A413SYN9_9BACT</name>
<gene>
    <name evidence="3" type="ORF">DW921_09915</name>
</gene>
<proteinExistence type="predicted"/>
<reference evidence="3 4" key="1">
    <citation type="submission" date="2018-08" db="EMBL/GenBank/DDBJ databases">
        <title>A genome reference for cultivated species of the human gut microbiota.</title>
        <authorList>
            <person name="Zou Y."/>
            <person name="Xue W."/>
            <person name="Luo G."/>
        </authorList>
    </citation>
    <scope>NUCLEOTIDE SEQUENCE [LARGE SCALE GENOMIC DNA]</scope>
    <source>
        <strain evidence="3 4">AM42-38</strain>
    </source>
</reference>
<feature type="chain" id="PRO_5019557864" description="Carboxypeptidase regulatory-like domain-containing protein" evidence="2">
    <location>
        <begin position="23"/>
        <end position="147"/>
    </location>
</feature>
<evidence type="ECO:0000256" key="1">
    <source>
        <dbReference type="SAM" id="MobiDB-lite"/>
    </source>
</evidence>
<evidence type="ECO:0000256" key="2">
    <source>
        <dbReference type="SAM" id="SignalP"/>
    </source>
</evidence>
<comment type="caution">
    <text evidence="3">The sequence shown here is derived from an EMBL/GenBank/DDBJ whole genome shotgun (WGS) entry which is preliminary data.</text>
</comment>
<feature type="compositionally biased region" description="Basic and acidic residues" evidence="1">
    <location>
        <begin position="136"/>
        <end position="147"/>
    </location>
</feature>